<evidence type="ECO:0000313" key="3">
    <source>
        <dbReference type="EMBL" id="KIM70697.1"/>
    </source>
</evidence>
<accession>A0A0C3B0C4</accession>
<reference evidence="3 4" key="1">
    <citation type="submission" date="2014-04" db="EMBL/GenBank/DDBJ databases">
        <authorList>
            <consortium name="DOE Joint Genome Institute"/>
            <person name="Kuo A."/>
            <person name="Kohler A."/>
            <person name="Nagy L.G."/>
            <person name="Floudas D."/>
            <person name="Copeland A."/>
            <person name="Barry K.W."/>
            <person name="Cichocki N."/>
            <person name="Veneault-Fourrey C."/>
            <person name="LaButti K."/>
            <person name="Lindquist E.A."/>
            <person name="Lipzen A."/>
            <person name="Lundell T."/>
            <person name="Morin E."/>
            <person name="Murat C."/>
            <person name="Sun H."/>
            <person name="Tunlid A."/>
            <person name="Henrissat B."/>
            <person name="Grigoriev I.V."/>
            <person name="Hibbett D.S."/>
            <person name="Martin F."/>
            <person name="Nordberg H.P."/>
            <person name="Cantor M.N."/>
            <person name="Hua S.X."/>
        </authorList>
    </citation>
    <scope>NUCLEOTIDE SEQUENCE [LARGE SCALE GENOMIC DNA]</scope>
    <source>
        <strain evidence="3 4">Foug A</strain>
    </source>
</reference>
<reference evidence="4" key="2">
    <citation type="submission" date="2015-01" db="EMBL/GenBank/DDBJ databases">
        <title>Evolutionary Origins and Diversification of the Mycorrhizal Mutualists.</title>
        <authorList>
            <consortium name="DOE Joint Genome Institute"/>
            <consortium name="Mycorrhizal Genomics Consortium"/>
            <person name="Kohler A."/>
            <person name="Kuo A."/>
            <person name="Nagy L.G."/>
            <person name="Floudas D."/>
            <person name="Copeland A."/>
            <person name="Barry K.W."/>
            <person name="Cichocki N."/>
            <person name="Veneault-Fourrey C."/>
            <person name="LaButti K."/>
            <person name="Lindquist E.A."/>
            <person name="Lipzen A."/>
            <person name="Lundell T."/>
            <person name="Morin E."/>
            <person name="Murat C."/>
            <person name="Riley R."/>
            <person name="Ohm R."/>
            <person name="Sun H."/>
            <person name="Tunlid A."/>
            <person name="Henrissat B."/>
            <person name="Grigoriev I.V."/>
            <person name="Hibbett D.S."/>
            <person name="Martin F."/>
        </authorList>
    </citation>
    <scope>NUCLEOTIDE SEQUENCE [LARGE SCALE GENOMIC DNA]</scope>
    <source>
        <strain evidence="4">Foug A</strain>
    </source>
</reference>
<sequence>MNSTQLEQGFVEFGRLIQVNRMCLAAATTWLVFDFFMIFDQEVEYIWKQSSSISTLLYLLLRYFGSAWSIFSSVVLFLDHPSLAFSKVFVPLEVWPPWIIVAIVEVILQMRLYVLYKRSKKFLAPLAICFLAKVAVLLVVYINFSSTVRATNRQLGVYACTSLPYDTRWISASLYLTLAFELTLCSLSIWAGYRSQFSAPGLRWSRAYLIDILVGGSVLYFLCFALMWVVAIITLSVYGWKWGEATNAFGAATSIIGGCRLILHLRKAASSVPYARHPRPHGGLTIVYNHLL</sequence>
<dbReference type="EMBL" id="KN822004">
    <property type="protein sequence ID" value="KIM70697.1"/>
    <property type="molecule type" value="Genomic_DNA"/>
</dbReference>
<evidence type="ECO:0000313" key="4">
    <source>
        <dbReference type="Proteomes" id="UP000053989"/>
    </source>
</evidence>
<feature type="transmembrane region" description="Helical" evidence="1">
    <location>
        <begin position="172"/>
        <end position="191"/>
    </location>
</feature>
<feature type="transmembrane region" description="Helical" evidence="1">
    <location>
        <begin position="98"/>
        <end position="116"/>
    </location>
</feature>
<feature type="transmembrane region" description="Helical" evidence="1">
    <location>
        <begin position="123"/>
        <end position="144"/>
    </location>
</feature>
<dbReference type="InterPro" id="IPR045340">
    <property type="entry name" value="DUF6533"/>
</dbReference>
<evidence type="ECO:0000256" key="1">
    <source>
        <dbReference type="SAM" id="Phobius"/>
    </source>
</evidence>
<feature type="transmembrane region" description="Helical" evidence="1">
    <location>
        <begin position="212"/>
        <end position="239"/>
    </location>
</feature>
<name>A0A0C3B0C4_9AGAM</name>
<dbReference type="Pfam" id="PF20151">
    <property type="entry name" value="DUF6533"/>
    <property type="match status" value="1"/>
</dbReference>
<dbReference type="OrthoDB" id="3349377at2759"/>
<organism evidence="3 4">
    <name type="scientific">Scleroderma citrinum Foug A</name>
    <dbReference type="NCBI Taxonomy" id="1036808"/>
    <lineage>
        <taxon>Eukaryota</taxon>
        <taxon>Fungi</taxon>
        <taxon>Dikarya</taxon>
        <taxon>Basidiomycota</taxon>
        <taxon>Agaricomycotina</taxon>
        <taxon>Agaricomycetes</taxon>
        <taxon>Agaricomycetidae</taxon>
        <taxon>Boletales</taxon>
        <taxon>Sclerodermatineae</taxon>
        <taxon>Sclerodermataceae</taxon>
        <taxon>Scleroderma</taxon>
    </lineage>
</organism>
<feature type="domain" description="DUF6533" evidence="2">
    <location>
        <begin position="23"/>
        <end position="65"/>
    </location>
</feature>
<keyword evidence="4" id="KW-1185">Reference proteome</keyword>
<gene>
    <name evidence="3" type="ORF">SCLCIDRAFT_1206851</name>
</gene>
<dbReference type="Proteomes" id="UP000053989">
    <property type="component" value="Unassembled WGS sequence"/>
</dbReference>
<proteinExistence type="predicted"/>
<keyword evidence="1" id="KW-0812">Transmembrane</keyword>
<dbReference type="InParanoid" id="A0A0C3B0C4"/>
<feature type="transmembrane region" description="Helical" evidence="1">
    <location>
        <begin position="60"/>
        <end position="78"/>
    </location>
</feature>
<keyword evidence="1" id="KW-0472">Membrane</keyword>
<keyword evidence="1" id="KW-1133">Transmembrane helix</keyword>
<dbReference type="AlphaFoldDB" id="A0A0C3B0C4"/>
<dbReference type="HOGENOM" id="CLU_035509_15_0_1"/>
<protein>
    <recommendedName>
        <fullName evidence="2">DUF6533 domain-containing protein</fullName>
    </recommendedName>
</protein>
<evidence type="ECO:0000259" key="2">
    <source>
        <dbReference type="Pfam" id="PF20151"/>
    </source>
</evidence>